<reference evidence="2" key="1">
    <citation type="submission" date="2018-02" db="EMBL/GenBank/DDBJ databases">
        <title>Rhizophora mucronata_Transcriptome.</title>
        <authorList>
            <person name="Meera S.P."/>
            <person name="Sreeshan A."/>
            <person name="Augustine A."/>
        </authorList>
    </citation>
    <scope>NUCLEOTIDE SEQUENCE</scope>
    <source>
        <tissue evidence="2">Leaf</tissue>
    </source>
</reference>
<protein>
    <submittedName>
        <fullName evidence="2">Uncharacterized protein</fullName>
    </submittedName>
</protein>
<sequence>MNNIEIIGFFLSAWLLAAEMCQFVFYINMYF</sequence>
<keyword evidence="1" id="KW-1133">Transmembrane helix</keyword>
<dbReference type="EMBL" id="GGEC01065694">
    <property type="protein sequence ID" value="MBX46178.1"/>
    <property type="molecule type" value="Transcribed_RNA"/>
</dbReference>
<feature type="transmembrane region" description="Helical" evidence="1">
    <location>
        <begin position="6"/>
        <end position="27"/>
    </location>
</feature>
<name>A0A2P2NUK3_RHIMU</name>
<proteinExistence type="predicted"/>
<evidence type="ECO:0000313" key="2">
    <source>
        <dbReference type="EMBL" id="MBX46178.1"/>
    </source>
</evidence>
<dbReference type="AlphaFoldDB" id="A0A2P2NUK3"/>
<evidence type="ECO:0000256" key="1">
    <source>
        <dbReference type="SAM" id="Phobius"/>
    </source>
</evidence>
<organism evidence="2">
    <name type="scientific">Rhizophora mucronata</name>
    <name type="common">Asiatic mangrove</name>
    <dbReference type="NCBI Taxonomy" id="61149"/>
    <lineage>
        <taxon>Eukaryota</taxon>
        <taxon>Viridiplantae</taxon>
        <taxon>Streptophyta</taxon>
        <taxon>Embryophyta</taxon>
        <taxon>Tracheophyta</taxon>
        <taxon>Spermatophyta</taxon>
        <taxon>Magnoliopsida</taxon>
        <taxon>eudicotyledons</taxon>
        <taxon>Gunneridae</taxon>
        <taxon>Pentapetalae</taxon>
        <taxon>rosids</taxon>
        <taxon>fabids</taxon>
        <taxon>Malpighiales</taxon>
        <taxon>Rhizophoraceae</taxon>
        <taxon>Rhizophora</taxon>
    </lineage>
</organism>
<accession>A0A2P2NUK3</accession>
<keyword evidence="1" id="KW-0812">Transmembrane</keyword>
<keyword evidence="1" id="KW-0472">Membrane</keyword>